<evidence type="ECO:0000313" key="7">
    <source>
        <dbReference type="EMBL" id="MFC0180914.1"/>
    </source>
</evidence>
<comment type="caution">
    <text evidence="7">The sequence shown here is derived from an EMBL/GenBank/DDBJ whole genome shotgun (WGS) entry which is preliminary data.</text>
</comment>
<feature type="domain" description="NlpC/P60" evidence="6">
    <location>
        <begin position="27"/>
        <end position="150"/>
    </location>
</feature>
<dbReference type="EMBL" id="JBHLXE010000109">
    <property type="protein sequence ID" value="MFC0180914.1"/>
    <property type="molecule type" value="Genomic_DNA"/>
</dbReference>
<comment type="similarity">
    <text evidence="1">Belongs to the peptidase C40 family.</text>
</comment>
<evidence type="ECO:0000256" key="3">
    <source>
        <dbReference type="ARBA" id="ARBA00022729"/>
    </source>
</evidence>
<dbReference type="InterPro" id="IPR000064">
    <property type="entry name" value="NLP_P60_dom"/>
</dbReference>
<proteinExistence type="inferred from homology"/>
<evidence type="ECO:0000256" key="5">
    <source>
        <dbReference type="ARBA" id="ARBA00022807"/>
    </source>
</evidence>
<accession>A0ABV6CD42</accession>
<dbReference type="Pfam" id="PF00877">
    <property type="entry name" value="NLPC_P60"/>
    <property type="match status" value="1"/>
</dbReference>
<keyword evidence="4" id="KW-0378">Hydrolase</keyword>
<evidence type="ECO:0000256" key="1">
    <source>
        <dbReference type="ARBA" id="ARBA00007074"/>
    </source>
</evidence>
<dbReference type="InterPro" id="IPR038765">
    <property type="entry name" value="Papain-like_cys_pep_sf"/>
</dbReference>
<dbReference type="InterPro" id="IPR052062">
    <property type="entry name" value="Murein_DD/LD_carboxypeptidase"/>
</dbReference>
<evidence type="ECO:0000313" key="8">
    <source>
        <dbReference type="Proteomes" id="UP001589758"/>
    </source>
</evidence>
<sequence length="156" mass="17719">MRIWVVIFSALLLTACASKKESPMSNEPVVRALFTQLNEWKGTPYRYGGNTKSGIDCSAFVQITYTTLFNKNLPRSTTEQAQLGTKIKPKEHRPGDLIFFRTEGSKQINHVGIYAENNTFIHASTSKGVTRSSLNNPYWQKNYVYSRRVTNLASFM</sequence>
<dbReference type="RefSeq" id="WP_385878198.1">
    <property type="nucleotide sequence ID" value="NZ_JBHLXE010000109.1"/>
</dbReference>
<dbReference type="PANTHER" id="PTHR47360">
    <property type="entry name" value="MUREIN DD-ENDOPEPTIDASE MEPS/MUREIN LD-CARBOXYPEPTIDASE"/>
    <property type="match status" value="1"/>
</dbReference>
<dbReference type="PANTHER" id="PTHR47360:SF1">
    <property type="entry name" value="ENDOPEPTIDASE NLPC-RELATED"/>
    <property type="match status" value="1"/>
</dbReference>
<reference evidence="7 8" key="1">
    <citation type="submission" date="2024-09" db="EMBL/GenBank/DDBJ databases">
        <authorList>
            <person name="Sun Q."/>
            <person name="Mori K."/>
        </authorList>
    </citation>
    <scope>NUCLEOTIDE SEQUENCE [LARGE SCALE GENOMIC DNA]</scope>
    <source>
        <strain evidence="7 8">CCM 8545</strain>
    </source>
</reference>
<dbReference type="Proteomes" id="UP001589758">
    <property type="component" value="Unassembled WGS sequence"/>
</dbReference>
<name>A0ABV6CD42_9GAMM</name>
<keyword evidence="3" id="KW-0732">Signal</keyword>
<dbReference type="Gene3D" id="3.90.1720.10">
    <property type="entry name" value="endopeptidase domain like (from Nostoc punctiforme)"/>
    <property type="match status" value="1"/>
</dbReference>
<dbReference type="PROSITE" id="PS51257">
    <property type="entry name" value="PROKAR_LIPOPROTEIN"/>
    <property type="match status" value="1"/>
</dbReference>
<keyword evidence="8" id="KW-1185">Reference proteome</keyword>
<evidence type="ECO:0000259" key="6">
    <source>
        <dbReference type="PROSITE" id="PS51935"/>
    </source>
</evidence>
<evidence type="ECO:0000256" key="4">
    <source>
        <dbReference type="ARBA" id="ARBA00022801"/>
    </source>
</evidence>
<keyword evidence="2" id="KW-0645">Protease</keyword>
<dbReference type="SUPFAM" id="SSF54001">
    <property type="entry name" value="Cysteine proteinases"/>
    <property type="match status" value="1"/>
</dbReference>
<gene>
    <name evidence="7" type="ORF">ACFFIT_12610</name>
</gene>
<evidence type="ECO:0000256" key="2">
    <source>
        <dbReference type="ARBA" id="ARBA00022670"/>
    </source>
</evidence>
<keyword evidence="5" id="KW-0788">Thiol protease</keyword>
<protein>
    <submittedName>
        <fullName evidence="7">C40 family peptidase</fullName>
    </submittedName>
</protein>
<organism evidence="7 8">
    <name type="scientific">Thorsellia kenyensis</name>
    <dbReference type="NCBI Taxonomy" id="1549888"/>
    <lineage>
        <taxon>Bacteria</taxon>
        <taxon>Pseudomonadati</taxon>
        <taxon>Pseudomonadota</taxon>
        <taxon>Gammaproteobacteria</taxon>
        <taxon>Enterobacterales</taxon>
        <taxon>Thorselliaceae</taxon>
        <taxon>Thorsellia</taxon>
    </lineage>
</organism>
<dbReference type="PROSITE" id="PS51935">
    <property type="entry name" value="NLPC_P60"/>
    <property type="match status" value="1"/>
</dbReference>